<feature type="region of interest" description="Disordered" evidence="1">
    <location>
        <begin position="1"/>
        <end position="88"/>
    </location>
</feature>
<evidence type="ECO:0000256" key="1">
    <source>
        <dbReference type="SAM" id="MobiDB-lite"/>
    </source>
</evidence>
<evidence type="ECO:0000313" key="2">
    <source>
        <dbReference type="EMBL" id="KKN01661.1"/>
    </source>
</evidence>
<gene>
    <name evidence="2" type="ORF">LCGC14_1125470</name>
</gene>
<protein>
    <submittedName>
        <fullName evidence="2">Uncharacterized protein</fullName>
    </submittedName>
</protein>
<proteinExistence type="predicted"/>
<sequence>MTDTKPDTAQADPETAQLAASILGEEVPIIIEGKDSVSPQDKPTSEGKDAKPEDGKPPASDGKPESKVEGEEKPGEGEEKGEKEVPFKGLEGALIADPKGTLKILLEHPDLGPLLNKWADEAGNAQVATALARAKPITEADTRQADAIRAEDEHFSSMTKEQVAEEIAGDEEAATAYARYQER</sequence>
<comment type="caution">
    <text evidence="2">The sequence shown here is derived from an EMBL/GenBank/DDBJ whole genome shotgun (WGS) entry which is preliminary data.</text>
</comment>
<reference evidence="2" key="1">
    <citation type="journal article" date="2015" name="Nature">
        <title>Complex archaea that bridge the gap between prokaryotes and eukaryotes.</title>
        <authorList>
            <person name="Spang A."/>
            <person name="Saw J.H."/>
            <person name="Jorgensen S.L."/>
            <person name="Zaremba-Niedzwiedzka K."/>
            <person name="Martijn J."/>
            <person name="Lind A.E."/>
            <person name="van Eijk R."/>
            <person name="Schleper C."/>
            <person name="Guy L."/>
            <person name="Ettema T.J."/>
        </authorList>
    </citation>
    <scope>NUCLEOTIDE SEQUENCE</scope>
</reference>
<dbReference type="AlphaFoldDB" id="A0A0F9PKR5"/>
<accession>A0A0F9PKR5</accession>
<feature type="non-terminal residue" evidence="2">
    <location>
        <position position="183"/>
    </location>
</feature>
<feature type="compositionally biased region" description="Basic and acidic residues" evidence="1">
    <location>
        <begin position="43"/>
        <end position="86"/>
    </location>
</feature>
<organism evidence="2">
    <name type="scientific">marine sediment metagenome</name>
    <dbReference type="NCBI Taxonomy" id="412755"/>
    <lineage>
        <taxon>unclassified sequences</taxon>
        <taxon>metagenomes</taxon>
        <taxon>ecological metagenomes</taxon>
    </lineage>
</organism>
<name>A0A0F9PKR5_9ZZZZ</name>
<dbReference type="EMBL" id="LAZR01005237">
    <property type="protein sequence ID" value="KKN01661.1"/>
    <property type="molecule type" value="Genomic_DNA"/>
</dbReference>